<protein>
    <submittedName>
        <fullName evidence="1">Uncharacterized protein</fullName>
    </submittedName>
</protein>
<evidence type="ECO:0000313" key="2">
    <source>
        <dbReference type="Proteomes" id="UP000034196"/>
    </source>
</evidence>
<organism evidence="1 2">
    <name type="scientific">Streptomyces mangrovisoli</name>
    <dbReference type="NCBI Taxonomy" id="1428628"/>
    <lineage>
        <taxon>Bacteria</taxon>
        <taxon>Bacillati</taxon>
        <taxon>Actinomycetota</taxon>
        <taxon>Actinomycetes</taxon>
        <taxon>Kitasatosporales</taxon>
        <taxon>Streptomycetaceae</taxon>
        <taxon>Streptomyces</taxon>
    </lineage>
</organism>
<accession>A0A1J4NLD0</accession>
<gene>
    <name evidence="1" type="ORF">WN71_035460</name>
</gene>
<dbReference type="RefSeq" id="WP_046585565.1">
    <property type="nucleotide sequence ID" value="NZ_LAVA02000112.1"/>
</dbReference>
<sequence>MIFGRKGRGRFLEAVTGFEAAVRERDGARSQAHFTDMQRQFKDATDEDFAEAGPRLAALLADVPPGPRATVAVAVGACVERGADPARCAPYVFDGLAQVLAGAQDFCERWTDGGGGDFPDPEAGEPLPEVVERAGEQATLAWWTLPQWEMATVAMLAHAAVRTALDTDRRAELLRTARSVQEASGQNFKCLVYALLVLDDEPLVVLHRPTGTGFALRMSGLGDNFQLHTLLADVLAGGGHVPGYVPSAQEAAVCRDQPGQVPTTGSFNLLTPGGDWVWNEGTPTDIPVVDGVRLLVLDPPPYQRGWPAGRFFPGMRGDLVLERVLAPGEAGRLLAGCVTKDG</sequence>
<dbReference type="EMBL" id="LAVA02000112">
    <property type="protein sequence ID" value="OIJ63209.1"/>
    <property type="molecule type" value="Genomic_DNA"/>
</dbReference>
<evidence type="ECO:0000313" key="1">
    <source>
        <dbReference type="EMBL" id="OIJ63209.1"/>
    </source>
</evidence>
<dbReference type="OrthoDB" id="4308386at2"/>
<comment type="caution">
    <text evidence="1">The sequence shown here is derived from an EMBL/GenBank/DDBJ whole genome shotgun (WGS) entry which is preliminary data.</text>
</comment>
<dbReference type="AlphaFoldDB" id="A0A1J4NLD0"/>
<reference evidence="1" key="1">
    <citation type="submission" date="2016-10" db="EMBL/GenBank/DDBJ databases">
        <title>Genome sequence of Streptomyces mangrovisoli MUSC 149.</title>
        <authorList>
            <person name="Lee L.-H."/>
            <person name="Ser H.-L."/>
        </authorList>
    </citation>
    <scope>NUCLEOTIDE SEQUENCE [LARGE SCALE GENOMIC DNA]</scope>
    <source>
        <strain evidence="1">MUSC 149</strain>
    </source>
</reference>
<dbReference type="Proteomes" id="UP000034196">
    <property type="component" value="Unassembled WGS sequence"/>
</dbReference>
<name>A0A1J4NLD0_9ACTN</name>
<keyword evidence="2" id="KW-1185">Reference proteome</keyword>
<proteinExistence type="predicted"/>
<dbReference type="STRING" id="1428628.WN71_035460"/>